<dbReference type="GO" id="GO:0004553">
    <property type="term" value="F:hydrolase activity, hydrolyzing O-glycosyl compounds"/>
    <property type="evidence" value="ECO:0007669"/>
    <property type="project" value="InterPro"/>
</dbReference>
<dbReference type="AlphaFoldDB" id="A0A8H5CJH3"/>
<feature type="signal peptide" evidence="4">
    <location>
        <begin position="1"/>
        <end position="24"/>
    </location>
</feature>
<dbReference type="InterPro" id="IPR013320">
    <property type="entry name" value="ConA-like_dom_sf"/>
</dbReference>
<name>A0A8H5CJH3_9AGAR</name>
<evidence type="ECO:0000256" key="4">
    <source>
        <dbReference type="SAM" id="SignalP"/>
    </source>
</evidence>
<dbReference type="OrthoDB" id="192832at2759"/>
<evidence type="ECO:0000256" key="3">
    <source>
        <dbReference type="ARBA" id="ARBA00023295"/>
    </source>
</evidence>
<dbReference type="InterPro" id="IPR000757">
    <property type="entry name" value="Beta-glucanase-like"/>
</dbReference>
<comment type="similarity">
    <text evidence="1">Belongs to the glycosyl hydrolase 16 family.</text>
</comment>
<accession>A0A8H5CJH3</accession>
<feature type="chain" id="PRO_5034503459" description="GH16 domain-containing protein" evidence="4">
    <location>
        <begin position="25"/>
        <end position="320"/>
    </location>
</feature>
<organism evidence="6 7">
    <name type="scientific">Ephemerocybe angulata</name>
    <dbReference type="NCBI Taxonomy" id="980116"/>
    <lineage>
        <taxon>Eukaryota</taxon>
        <taxon>Fungi</taxon>
        <taxon>Dikarya</taxon>
        <taxon>Basidiomycota</taxon>
        <taxon>Agaricomycotina</taxon>
        <taxon>Agaricomycetes</taxon>
        <taxon>Agaricomycetidae</taxon>
        <taxon>Agaricales</taxon>
        <taxon>Agaricineae</taxon>
        <taxon>Psathyrellaceae</taxon>
        <taxon>Ephemerocybe</taxon>
    </lineage>
</organism>
<dbReference type="Pfam" id="PF26113">
    <property type="entry name" value="GH16_XgeA"/>
    <property type="match status" value="1"/>
</dbReference>
<dbReference type="SUPFAM" id="SSF49899">
    <property type="entry name" value="Concanavalin A-like lectins/glucanases"/>
    <property type="match status" value="1"/>
</dbReference>
<evidence type="ECO:0000313" key="6">
    <source>
        <dbReference type="EMBL" id="KAF5341782.1"/>
    </source>
</evidence>
<dbReference type="EMBL" id="JAACJK010000001">
    <property type="protein sequence ID" value="KAF5341782.1"/>
    <property type="molecule type" value="Genomic_DNA"/>
</dbReference>
<dbReference type="FunFam" id="2.60.120.200:FF:000114">
    <property type="entry name" value="Probable endo-1,3(4)-beta-glucanase NFIA_089530"/>
    <property type="match status" value="1"/>
</dbReference>
<keyword evidence="3" id="KW-0326">Glycosidase</keyword>
<reference evidence="6 7" key="1">
    <citation type="journal article" date="2020" name="ISME J.">
        <title>Uncovering the hidden diversity of litter-decomposition mechanisms in mushroom-forming fungi.</title>
        <authorList>
            <person name="Floudas D."/>
            <person name="Bentzer J."/>
            <person name="Ahren D."/>
            <person name="Johansson T."/>
            <person name="Persson P."/>
            <person name="Tunlid A."/>
        </authorList>
    </citation>
    <scope>NUCLEOTIDE SEQUENCE [LARGE SCALE GENOMIC DNA]</scope>
    <source>
        <strain evidence="6 7">CBS 175.51</strain>
    </source>
</reference>
<dbReference type="PANTHER" id="PTHR10963:SF24">
    <property type="entry name" value="GLYCOSIDASE C21B10.07-RELATED"/>
    <property type="match status" value="1"/>
</dbReference>
<keyword evidence="7" id="KW-1185">Reference proteome</keyword>
<keyword evidence="2" id="KW-0378">Hydrolase</keyword>
<proteinExistence type="inferred from homology"/>
<dbReference type="CDD" id="cd02181">
    <property type="entry name" value="GH16_fungal_Lam16A_glucanase"/>
    <property type="match status" value="1"/>
</dbReference>
<sequence>MVKFHSLLTFVSAVCLASVTSVLAGSYTLSDNIVGPAFFDAFEWQAIGDPTHGRVQYVDQATSRSRNLTYASSNSFVLRADSTTTLSPSGPGRQSVRIRTKKTYQTHVAVFDVRHMPQGCGTWPAIWETNESNWPNGGEIDIVEGVNDQAPNAATLHTAAGCSMPASRTQTGTNGQLDCDTAVNGNTGCGVRFTEPNSYGPGFNNNGGGWLAVERNNQFINVWFWPRNSGNVPGDVRNAISGVNTDTWGTPSANFPNTSCDISKFFNAHNIIINLTFCGDWAGGVYGQSGCPSTCDDFVNNNPAAFANAYFDFASLRVYQ</sequence>
<dbReference type="GO" id="GO:0009251">
    <property type="term" value="P:glucan catabolic process"/>
    <property type="evidence" value="ECO:0007669"/>
    <property type="project" value="TreeGrafter"/>
</dbReference>
<dbReference type="PANTHER" id="PTHR10963">
    <property type="entry name" value="GLYCOSYL HYDROLASE-RELATED"/>
    <property type="match status" value="1"/>
</dbReference>
<dbReference type="InterPro" id="IPR050546">
    <property type="entry name" value="Glycosyl_Hydrlase_16"/>
</dbReference>
<evidence type="ECO:0000259" key="5">
    <source>
        <dbReference type="PROSITE" id="PS51762"/>
    </source>
</evidence>
<evidence type="ECO:0000256" key="1">
    <source>
        <dbReference type="ARBA" id="ARBA00006865"/>
    </source>
</evidence>
<gene>
    <name evidence="6" type="ORF">D9611_001156</name>
</gene>
<evidence type="ECO:0000313" key="7">
    <source>
        <dbReference type="Proteomes" id="UP000541558"/>
    </source>
</evidence>
<dbReference type="Proteomes" id="UP000541558">
    <property type="component" value="Unassembled WGS sequence"/>
</dbReference>
<evidence type="ECO:0000256" key="2">
    <source>
        <dbReference type="ARBA" id="ARBA00022801"/>
    </source>
</evidence>
<keyword evidence="4" id="KW-0732">Signal</keyword>
<feature type="domain" description="GH16" evidence="5">
    <location>
        <begin position="28"/>
        <end position="290"/>
    </location>
</feature>
<comment type="caution">
    <text evidence="6">The sequence shown here is derived from an EMBL/GenBank/DDBJ whole genome shotgun (WGS) entry which is preliminary data.</text>
</comment>
<protein>
    <recommendedName>
        <fullName evidence="5">GH16 domain-containing protein</fullName>
    </recommendedName>
</protein>
<dbReference type="PROSITE" id="PS51762">
    <property type="entry name" value="GH16_2"/>
    <property type="match status" value="1"/>
</dbReference>
<dbReference type="Gene3D" id="2.60.120.200">
    <property type="match status" value="1"/>
</dbReference>